<evidence type="ECO:0008006" key="3">
    <source>
        <dbReference type="Google" id="ProtNLM"/>
    </source>
</evidence>
<dbReference type="KEGG" id="prel:PRELSG_0517400"/>
<evidence type="ECO:0000313" key="1">
    <source>
        <dbReference type="EMBL" id="CRG99016.1"/>
    </source>
</evidence>
<dbReference type="SUPFAM" id="SSF53335">
    <property type="entry name" value="S-adenosyl-L-methionine-dependent methyltransferases"/>
    <property type="match status" value="1"/>
</dbReference>
<dbReference type="GeneID" id="39735117"/>
<dbReference type="InterPro" id="IPR029063">
    <property type="entry name" value="SAM-dependent_MTases_sf"/>
</dbReference>
<name>A0A1J1H259_PLARL</name>
<sequence>MNYLKKYEHKVLSDTLRFLGFTFKWGIHENGYWLTNLNYSFDYILSNLIIKYFKERNINSAVDIGCGYGDYVNELNFHKIKSVGVDGNFKLLNSLKNENLYILDATNEYFVSNLMNEINNSIKKENIKRGVLLEKNGIIKKGGNSIRSFFKFDYALCLNVGEYIPKKKEEIFIKNLDRINNKGIILSWDTPNNFNIGTINEKKEEEILEIFLNNYSYIYDEKNSRIFRDNCSNDTYKKCIYIFEKKKN</sequence>
<reference evidence="1 2" key="1">
    <citation type="submission" date="2015-04" db="EMBL/GenBank/DDBJ databases">
        <authorList>
            <consortium name="Pathogen Informatics"/>
        </authorList>
    </citation>
    <scope>NUCLEOTIDE SEQUENCE [LARGE SCALE GENOMIC DNA]</scope>
    <source>
        <strain evidence="1 2">SGS1</strain>
    </source>
</reference>
<dbReference type="OrthoDB" id="406773at2759"/>
<protein>
    <recommendedName>
        <fullName evidence="3">Methyltransferase</fullName>
    </recommendedName>
</protein>
<dbReference type="AlphaFoldDB" id="A0A1J1H259"/>
<evidence type="ECO:0000313" key="2">
    <source>
        <dbReference type="Proteomes" id="UP000220158"/>
    </source>
</evidence>
<organism evidence="1 2">
    <name type="scientific">Plasmodium relictum</name>
    <dbReference type="NCBI Taxonomy" id="85471"/>
    <lineage>
        <taxon>Eukaryota</taxon>
        <taxon>Sar</taxon>
        <taxon>Alveolata</taxon>
        <taxon>Apicomplexa</taxon>
        <taxon>Aconoidasida</taxon>
        <taxon>Haemosporida</taxon>
        <taxon>Plasmodiidae</taxon>
        <taxon>Plasmodium</taxon>
        <taxon>Plasmodium (Haemamoeba)</taxon>
    </lineage>
</organism>
<dbReference type="Gene3D" id="3.40.50.150">
    <property type="entry name" value="Vaccinia Virus protein VP39"/>
    <property type="match status" value="1"/>
</dbReference>
<accession>A0A1J1H259</accession>
<proteinExistence type="predicted"/>
<dbReference type="Proteomes" id="UP000220158">
    <property type="component" value="Chromosome 5"/>
</dbReference>
<keyword evidence="2" id="KW-1185">Reference proteome</keyword>
<dbReference type="RefSeq" id="XP_028532025.1">
    <property type="nucleotide sequence ID" value="XM_028675436.1"/>
</dbReference>
<dbReference type="VEuPathDB" id="PlasmoDB:PRELSG_0517400"/>
<gene>
    <name evidence="1" type="ORF">PRELSG_0517400</name>
</gene>
<dbReference type="EMBL" id="LN835300">
    <property type="protein sequence ID" value="CRG99016.1"/>
    <property type="molecule type" value="Genomic_DNA"/>
</dbReference>